<evidence type="ECO:0000256" key="2">
    <source>
        <dbReference type="SAM" id="MobiDB-lite"/>
    </source>
</evidence>
<accession>A0A9P6FW93</accession>
<dbReference type="InterPro" id="IPR035426">
    <property type="entry name" value="Gemin2/Brr1"/>
</dbReference>
<dbReference type="OrthoDB" id="428895at2759"/>
<protein>
    <submittedName>
        <fullName evidence="3">Gem (Nuclear organelle) associated protein 2</fullName>
    </submittedName>
</protein>
<organism evidence="3 4">
    <name type="scientific">Lunasporangiospora selenospora</name>
    <dbReference type="NCBI Taxonomy" id="979761"/>
    <lineage>
        <taxon>Eukaryota</taxon>
        <taxon>Fungi</taxon>
        <taxon>Fungi incertae sedis</taxon>
        <taxon>Mucoromycota</taxon>
        <taxon>Mortierellomycotina</taxon>
        <taxon>Mortierellomycetes</taxon>
        <taxon>Mortierellales</taxon>
        <taxon>Mortierellaceae</taxon>
        <taxon>Lunasporangiospora</taxon>
    </lineage>
</organism>
<feature type="compositionally biased region" description="Polar residues" evidence="2">
    <location>
        <begin position="291"/>
        <end position="310"/>
    </location>
</feature>
<evidence type="ECO:0000313" key="3">
    <source>
        <dbReference type="EMBL" id="KAF9581871.1"/>
    </source>
</evidence>
<evidence type="ECO:0000313" key="4">
    <source>
        <dbReference type="Proteomes" id="UP000780801"/>
    </source>
</evidence>
<comment type="caution">
    <text evidence="3">The sequence shown here is derived from an EMBL/GenBank/DDBJ whole genome shotgun (WGS) entry which is preliminary data.</text>
</comment>
<feature type="compositionally biased region" description="Acidic residues" evidence="2">
    <location>
        <begin position="163"/>
        <end position="175"/>
    </location>
</feature>
<dbReference type="PANTHER" id="PTHR12794:SF0">
    <property type="entry name" value="GEM-ASSOCIATED PROTEIN 2"/>
    <property type="match status" value="1"/>
</dbReference>
<sequence length="418" mass="46616">MAEMLPSSGEEYIRMVRAQAKSCPVVVVASSAKVKEHLAVKNTSHRYRITWNSCVPAPEGCAPTEEWKAVFLKDFEIARRSLRQFQECHRLVEEEEATIKTVEMTRQSSKTPKTLQKRMNVRPFGAIETDLSLLGGQDLGGDEKVDSEPLEFDRDEDQKERQEEEEEDGGDDDGEQGVTRTTETRTCPVPQGRETESIPLPRMNDQTGWRTLLYGQPTTSDLSTSATKTKEPAKASKAAAVLAVIGTANSQESSDSMQPAISSAAVMADEAGTGQGQEQGREQGKGKGQTPGQEENTPGVTNDAPSTIPSRLSEKKGMRPEPRFLIRLNQGHLFRLLQYHMRWMAEDDMTEQEGKWLYAIFLKLDRLVESDEVSILRNMAKKCARIRSHLHIESGSKLATVNMVITIVARFFGQEDLE</sequence>
<name>A0A9P6FW93_9FUNG</name>
<reference evidence="3" key="1">
    <citation type="journal article" date="2020" name="Fungal Divers.">
        <title>Resolving the Mortierellaceae phylogeny through synthesis of multi-gene phylogenetics and phylogenomics.</title>
        <authorList>
            <person name="Vandepol N."/>
            <person name="Liber J."/>
            <person name="Desiro A."/>
            <person name="Na H."/>
            <person name="Kennedy M."/>
            <person name="Barry K."/>
            <person name="Grigoriev I.V."/>
            <person name="Miller A.N."/>
            <person name="O'Donnell K."/>
            <person name="Stajich J.E."/>
            <person name="Bonito G."/>
        </authorList>
    </citation>
    <scope>NUCLEOTIDE SEQUENCE</scope>
    <source>
        <strain evidence="3">KOD1015</strain>
    </source>
</reference>
<gene>
    <name evidence="3" type="primary">GEMIN2</name>
    <name evidence="3" type="ORF">BGW38_000948</name>
</gene>
<dbReference type="GO" id="GO:0005634">
    <property type="term" value="C:nucleus"/>
    <property type="evidence" value="ECO:0007669"/>
    <property type="project" value="TreeGrafter"/>
</dbReference>
<dbReference type="GO" id="GO:0032797">
    <property type="term" value="C:SMN complex"/>
    <property type="evidence" value="ECO:0007669"/>
    <property type="project" value="TreeGrafter"/>
</dbReference>
<feature type="region of interest" description="Disordered" evidence="2">
    <location>
        <begin position="268"/>
        <end position="317"/>
    </location>
</feature>
<feature type="region of interest" description="Disordered" evidence="2">
    <location>
        <begin position="215"/>
        <end position="235"/>
    </location>
</feature>
<dbReference type="EMBL" id="JAABOA010001288">
    <property type="protein sequence ID" value="KAF9581871.1"/>
    <property type="molecule type" value="Genomic_DNA"/>
</dbReference>
<dbReference type="Pfam" id="PF04938">
    <property type="entry name" value="SIP1"/>
    <property type="match status" value="2"/>
</dbReference>
<keyword evidence="4" id="KW-1185">Reference proteome</keyword>
<dbReference type="GO" id="GO:0000387">
    <property type="term" value="P:spliceosomal snRNP assembly"/>
    <property type="evidence" value="ECO:0007669"/>
    <property type="project" value="InterPro"/>
</dbReference>
<dbReference type="Gene3D" id="1.20.58.1070">
    <property type="match status" value="1"/>
</dbReference>
<evidence type="ECO:0000256" key="1">
    <source>
        <dbReference type="ARBA" id="ARBA00025758"/>
    </source>
</evidence>
<proteinExistence type="inferred from homology"/>
<dbReference type="AlphaFoldDB" id="A0A9P6FW93"/>
<dbReference type="PANTHER" id="PTHR12794">
    <property type="entry name" value="GEMIN2"/>
    <property type="match status" value="1"/>
</dbReference>
<feature type="region of interest" description="Disordered" evidence="2">
    <location>
        <begin position="132"/>
        <end position="203"/>
    </location>
</feature>
<comment type="similarity">
    <text evidence="1">Belongs to the gemin-2 family.</text>
</comment>
<dbReference type="Proteomes" id="UP000780801">
    <property type="component" value="Unassembled WGS sequence"/>
</dbReference>